<dbReference type="AlphaFoldDB" id="F1KUT6"/>
<evidence type="ECO:0000256" key="5">
    <source>
        <dbReference type="ARBA" id="ARBA00023242"/>
    </source>
</evidence>
<dbReference type="InterPro" id="IPR000504">
    <property type="entry name" value="RRM_dom"/>
</dbReference>
<evidence type="ECO:0000256" key="6">
    <source>
        <dbReference type="PROSITE-ProRule" id="PRU00176"/>
    </source>
</evidence>
<name>F1KUT6_ASCSU</name>
<feature type="compositionally biased region" description="Basic and acidic residues" evidence="7">
    <location>
        <begin position="822"/>
        <end position="836"/>
    </location>
</feature>
<feature type="region of interest" description="Disordered" evidence="7">
    <location>
        <begin position="496"/>
        <end position="574"/>
    </location>
</feature>
<dbReference type="GO" id="GO:0008380">
    <property type="term" value="P:RNA splicing"/>
    <property type="evidence" value="ECO:0007669"/>
    <property type="project" value="UniProtKB-KW"/>
</dbReference>
<dbReference type="Gene3D" id="3.30.70.330">
    <property type="match status" value="2"/>
</dbReference>
<evidence type="ECO:0000256" key="2">
    <source>
        <dbReference type="ARBA" id="ARBA00022664"/>
    </source>
</evidence>
<protein>
    <submittedName>
        <fullName evidence="9">Squamous cell carcinoma antigen recognized by T-cell 3</fullName>
    </submittedName>
</protein>
<dbReference type="PANTHER" id="PTHR17204">
    <property type="entry name" value="PRE-MRNA PROCESSING PROTEIN PRP39-RELATED"/>
    <property type="match status" value="1"/>
</dbReference>
<evidence type="ECO:0000313" key="9">
    <source>
        <dbReference type="EMBL" id="ADY41640.1"/>
    </source>
</evidence>
<sequence>MSNGESSESEEAMAECAEEVTDEQIATLQAEVISQPNDYDKRMQLIALLRAAGELDALRAQREATSEIFAMPPKFWMEWIDDEKTCESDKEVIRTLFERAIGDFHSPEIIVEYVQWACGVSIEFARQKMEEAVRLIGLRADCASIVWGVYLDFEKVVLQSLNEEEADKHRILIDGIYARFLRIPHIGIEQSWNEYETFAGGKESEAVKTNYQAALRRMPEIAPFENRLEDDSLTVEDQLNILSEYIEMEIQGGDPARVQMTFERAVTVSAAEPNANLWLQYGSWLDSKLKIPSVAVSVYERAIRHAPCTALWQQYLSALERANSPTELIDSKWPLAKESICTADEGLSLYRTYIYLTRRRASAQGEDYSKVLELFEEGSTFLQERFGQHWDSPKAQYRKNYALFLYTVAKQPEKGRRIWNDILASGSGHLAAAWLEAANLERFFGNVNIARKMLYRAINSASDHPYMVYEALIQFEREVGTLEELDKALEKVNAQAARVAARPPKKKAEHERSGRSKKETDRREAGEKEEAGAKLAEKGENAENESKPLQNGGKRQHDEANDHANHPDEKKAKVVIDEDGFAVPTSLKVPKKVGSGAGAAVASTEAPSSSGNVNGSENSAKTVFISNLDFKLPKEKIMQIFPNAKEVRFIQRGMSKLHKGFGYVDFETVEEAQEALSKDRHLIDGRPMYVSENKPHEKGQRNEFRYPTTLEKNKLFVNNVHYDATSEQVKEVFAVFGAIRDVRIVTHKSGKSKGCAYVEFEEESAASAALKAEDIVLLERKLSVAYSNPPKKKDLSLTKMASTSTGHQRSKIDLVPRALSRGKADISKPEKADMHPQAKLSNEQFRSFLSK</sequence>
<comment type="subcellular location">
    <subcellularLocation>
        <location evidence="1">Nucleus</location>
    </subcellularLocation>
</comment>
<dbReference type="InterPro" id="IPR012677">
    <property type="entry name" value="Nucleotide-bd_a/b_plait_sf"/>
</dbReference>
<dbReference type="GO" id="GO:0006397">
    <property type="term" value="P:mRNA processing"/>
    <property type="evidence" value="ECO:0007669"/>
    <property type="project" value="UniProtKB-KW"/>
</dbReference>
<evidence type="ECO:0000256" key="3">
    <source>
        <dbReference type="ARBA" id="ARBA00022737"/>
    </source>
</evidence>
<keyword evidence="3" id="KW-0677">Repeat</keyword>
<keyword evidence="2" id="KW-0507">mRNA processing</keyword>
<evidence type="ECO:0000256" key="7">
    <source>
        <dbReference type="SAM" id="MobiDB-lite"/>
    </source>
</evidence>
<evidence type="ECO:0000256" key="1">
    <source>
        <dbReference type="ARBA" id="ARBA00004123"/>
    </source>
</evidence>
<feature type="compositionally biased region" description="Polar residues" evidence="7">
    <location>
        <begin position="839"/>
        <end position="851"/>
    </location>
</feature>
<dbReference type="SMART" id="SM00360">
    <property type="entry name" value="RRM"/>
    <property type="match status" value="2"/>
</dbReference>
<dbReference type="InterPro" id="IPR035979">
    <property type="entry name" value="RBD_domain_sf"/>
</dbReference>
<dbReference type="CDD" id="cd12391">
    <property type="entry name" value="RRM1_SART3"/>
    <property type="match status" value="1"/>
</dbReference>
<dbReference type="InterPro" id="IPR034217">
    <property type="entry name" value="SART3_RRM1"/>
</dbReference>
<feature type="domain" description="RRM" evidence="8">
    <location>
        <begin position="713"/>
        <end position="789"/>
    </location>
</feature>
<dbReference type="SUPFAM" id="SSF54928">
    <property type="entry name" value="RNA-binding domain, RBD"/>
    <property type="match status" value="2"/>
</dbReference>
<feature type="region of interest" description="Disordered" evidence="7">
    <location>
        <begin position="793"/>
        <end position="851"/>
    </location>
</feature>
<dbReference type="PANTHER" id="PTHR17204:SF25">
    <property type="entry name" value="RRM DOMAIN-CONTAINING PROTEIN"/>
    <property type="match status" value="1"/>
</dbReference>
<dbReference type="Gene3D" id="1.25.40.10">
    <property type="entry name" value="Tetratricopeptide repeat domain"/>
    <property type="match status" value="2"/>
</dbReference>
<dbReference type="InterPro" id="IPR008847">
    <property type="entry name" value="Suf"/>
</dbReference>
<feature type="compositionally biased region" description="Basic and acidic residues" evidence="7">
    <location>
        <begin position="506"/>
        <end position="546"/>
    </location>
</feature>
<evidence type="ECO:0000256" key="4">
    <source>
        <dbReference type="ARBA" id="ARBA00023187"/>
    </source>
</evidence>
<evidence type="ECO:0000259" key="8">
    <source>
        <dbReference type="PROSITE" id="PS50102"/>
    </source>
</evidence>
<dbReference type="PROSITE" id="PS50102">
    <property type="entry name" value="RRM"/>
    <property type="match status" value="2"/>
</dbReference>
<organism evidence="9">
    <name type="scientific">Ascaris suum</name>
    <name type="common">Pig roundworm</name>
    <name type="synonym">Ascaris lumbricoides</name>
    <dbReference type="NCBI Taxonomy" id="6253"/>
    <lineage>
        <taxon>Eukaryota</taxon>
        <taxon>Metazoa</taxon>
        <taxon>Ecdysozoa</taxon>
        <taxon>Nematoda</taxon>
        <taxon>Chromadorea</taxon>
        <taxon>Rhabditida</taxon>
        <taxon>Spirurina</taxon>
        <taxon>Ascaridomorpha</taxon>
        <taxon>Ascaridoidea</taxon>
        <taxon>Ascarididae</taxon>
        <taxon>Ascaris</taxon>
    </lineage>
</organism>
<feature type="domain" description="RRM" evidence="8">
    <location>
        <begin position="621"/>
        <end position="695"/>
    </location>
</feature>
<dbReference type="GO" id="GO:0003723">
    <property type="term" value="F:RNA binding"/>
    <property type="evidence" value="ECO:0007669"/>
    <property type="project" value="UniProtKB-UniRule"/>
</dbReference>
<dbReference type="GO" id="GO:0005634">
    <property type="term" value="C:nucleus"/>
    <property type="evidence" value="ECO:0007669"/>
    <property type="project" value="UniProtKB-SubCell"/>
</dbReference>
<keyword evidence="6" id="KW-0694">RNA-binding</keyword>
<feature type="compositionally biased region" description="Basic and acidic residues" evidence="7">
    <location>
        <begin position="555"/>
        <end position="574"/>
    </location>
</feature>
<dbReference type="Pfam" id="PF05843">
    <property type="entry name" value="Suf"/>
    <property type="match status" value="1"/>
</dbReference>
<dbReference type="Pfam" id="PF00076">
    <property type="entry name" value="RRM_1"/>
    <property type="match status" value="2"/>
</dbReference>
<accession>F1KUT6</accession>
<keyword evidence="4" id="KW-0508">mRNA splicing</keyword>
<dbReference type="InterPro" id="IPR011990">
    <property type="entry name" value="TPR-like_helical_dom_sf"/>
</dbReference>
<dbReference type="InterPro" id="IPR003107">
    <property type="entry name" value="HAT"/>
</dbReference>
<dbReference type="SUPFAM" id="SSF48452">
    <property type="entry name" value="TPR-like"/>
    <property type="match status" value="1"/>
</dbReference>
<reference evidence="9" key="1">
    <citation type="journal article" date="2011" name="Genome Res.">
        <title>Deep small RNA sequencing from the nematode Ascaris reveals conservation, functional diversification, and novel developmental profiles.</title>
        <authorList>
            <person name="Wang J."/>
            <person name="Czech B."/>
            <person name="Crunk A."/>
            <person name="Wallace A."/>
            <person name="Mitreva M."/>
            <person name="Hannon G.J."/>
            <person name="Davis R.E."/>
        </authorList>
    </citation>
    <scope>NUCLEOTIDE SEQUENCE</scope>
</reference>
<dbReference type="EMBL" id="JI166243">
    <property type="protein sequence ID" value="ADY41640.1"/>
    <property type="molecule type" value="mRNA"/>
</dbReference>
<keyword evidence="5" id="KW-0539">Nucleus</keyword>
<dbReference type="SMART" id="SM00386">
    <property type="entry name" value="HAT"/>
    <property type="match status" value="5"/>
</dbReference>
<proteinExistence type="evidence at transcript level"/>